<dbReference type="Pfam" id="PF03572">
    <property type="entry name" value="Peptidase_S41"/>
    <property type="match status" value="1"/>
</dbReference>
<dbReference type="RefSeq" id="WP_209144519.1">
    <property type="nucleotide sequence ID" value="NZ_JAGHKO010000024.1"/>
</dbReference>
<evidence type="ECO:0000259" key="2">
    <source>
        <dbReference type="Pfam" id="PF03572"/>
    </source>
</evidence>
<dbReference type="InterPro" id="IPR005151">
    <property type="entry name" value="Tail-specific_protease"/>
</dbReference>
<dbReference type="Pfam" id="PF18294">
    <property type="entry name" value="Pept_S41_N"/>
    <property type="match status" value="1"/>
</dbReference>
<dbReference type="Gene3D" id="3.30.750.170">
    <property type="match status" value="1"/>
</dbReference>
<accession>A0ABS3Z4W9</accession>
<feature type="domain" description="Peptidase S41 N-terminal" evidence="3">
    <location>
        <begin position="38"/>
        <end position="82"/>
    </location>
</feature>
<gene>
    <name evidence="4" type="ORF">J7I42_33180</name>
</gene>
<dbReference type="InterPro" id="IPR036034">
    <property type="entry name" value="PDZ_sf"/>
</dbReference>
<sequence length="434" mass="47538">MIIQKLIIYALLLLAVAPNSSCSKSDTPYIPTDSLGKLNKWVYDSMQLYYYWSADLPANPDYSLPTQDFFKKLLSPKDRFSYISNRSNIGPVKTSAELYGFHYTLTPDPFDAQKLVGIITCVMPGSNASNIGLKRGIMFTKVNDRAIASQNRGEVAQDLQAPNAMLQLVTFNYNRTTLVDSARVAVQSPAFTPKSVYATKLFESNGTKTGYLAYYFCIEKDDGTVLQGIQKLKQQGITECILDLRYNPGGSVASATKLAAMLASNFNPNSIFITYRGNKHGGTVKQSFQDAIAFSGNASGKNMPDLQSANLRLSRLFILTSPETASAAELLTHNLRPYVNIIQIGETTFGKDEASFTIEDKRNPRQVEWLIAPIVYKIADGLGKGDYATGLAPDHVVIETSKLPLSPIGEPGDLSVDKALTLIYGTTAVNVMNL</sequence>
<dbReference type="Gene3D" id="3.90.226.10">
    <property type="entry name" value="2-enoyl-CoA Hydratase, Chain A, domain 1"/>
    <property type="match status" value="1"/>
</dbReference>
<keyword evidence="1" id="KW-0732">Signal</keyword>
<dbReference type="CDD" id="cd07561">
    <property type="entry name" value="Peptidase_S41_CPP_like"/>
    <property type="match status" value="1"/>
</dbReference>
<evidence type="ECO:0000313" key="5">
    <source>
        <dbReference type="Proteomes" id="UP000677244"/>
    </source>
</evidence>
<evidence type="ECO:0000313" key="4">
    <source>
        <dbReference type="EMBL" id="MBO9205188.1"/>
    </source>
</evidence>
<evidence type="ECO:0008006" key="6">
    <source>
        <dbReference type="Google" id="ProtNLM"/>
    </source>
</evidence>
<protein>
    <recommendedName>
        <fullName evidence="6">Tail specific protease domain-containing protein</fullName>
    </recommendedName>
</protein>
<dbReference type="InterPro" id="IPR041613">
    <property type="entry name" value="Pept_S41_N"/>
</dbReference>
<evidence type="ECO:0000259" key="3">
    <source>
        <dbReference type="Pfam" id="PF18294"/>
    </source>
</evidence>
<dbReference type="Gene3D" id="2.30.42.10">
    <property type="match status" value="1"/>
</dbReference>
<dbReference type="EMBL" id="JAGHKO010000024">
    <property type="protein sequence ID" value="MBO9205188.1"/>
    <property type="molecule type" value="Genomic_DNA"/>
</dbReference>
<dbReference type="InterPro" id="IPR029045">
    <property type="entry name" value="ClpP/crotonase-like_dom_sf"/>
</dbReference>
<evidence type="ECO:0000256" key="1">
    <source>
        <dbReference type="SAM" id="SignalP"/>
    </source>
</evidence>
<dbReference type="PANTHER" id="PTHR32060:SF30">
    <property type="entry name" value="CARBOXY-TERMINAL PROCESSING PROTEASE CTPA"/>
    <property type="match status" value="1"/>
</dbReference>
<dbReference type="Proteomes" id="UP000677244">
    <property type="component" value="Unassembled WGS sequence"/>
</dbReference>
<dbReference type="SUPFAM" id="SSF50156">
    <property type="entry name" value="PDZ domain-like"/>
    <property type="match status" value="1"/>
</dbReference>
<keyword evidence="5" id="KW-1185">Reference proteome</keyword>
<name>A0ABS3Z4W9_9BACT</name>
<organism evidence="4 5">
    <name type="scientific">Niastella soli</name>
    <dbReference type="NCBI Taxonomy" id="2821487"/>
    <lineage>
        <taxon>Bacteria</taxon>
        <taxon>Pseudomonadati</taxon>
        <taxon>Bacteroidota</taxon>
        <taxon>Chitinophagia</taxon>
        <taxon>Chitinophagales</taxon>
        <taxon>Chitinophagaceae</taxon>
        <taxon>Niastella</taxon>
    </lineage>
</organism>
<reference evidence="4 5" key="1">
    <citation type="submission" date="2021-03" db="EMBL/GenBank/DDBJ databases">
        <title>Assistant Professor.</title>
        <authorList>
            <person name="Huq M.A."/>
        </authorList>
    </citation>
    <scope>NUCLEOTIDE SEQUENCE [LARGE SCALE GENOMIC DNA]</scope>
    <source>
        <strain evidence="4 5">MAH-29</strain>
    </source>
</reference>
<feature type="domain" description="Tail specific protease" evidence="2">
    <location>
        <begin position="208"/>
        <end position="357"/>
    </location>
</feature>
<dbReference type="SUPFAM" id="SSF52096">
    <property type="entry name" value="ClpP/crotonase"/>
    <property type="match status" value="1"/>
</dbReference>
<dbReference type="PANTHER" id="PTHR32060">
    <property type="entry name" value="TAIL-SPECIFIC PROTEASE"/>
    <property type="match status" value="1"/>
</dbReference>
<comment type="caution">
    <text evidence="4">The sequence shown here is derived from an EMBL/GenBank/DDBJ whole genome shotgun (WGS) entry which is preliminary data.</text>
</comment>
<proteinExistence type="predicted"/>
<feature type="chain" id="PRO_5045799040" description="Tail specific protease domain-containing protein" evidence="1">
    <location>
        <begin position="24"/>
        <end position="434"/>
    </location>
</feature>
<feature type="signal peptide" evidence="1">
    <location>
        <begin position="1"/>
        <end position="23"/>
    </location>
</feature>